<feature type="domain" description="Lumazine-binding" evidence="12">
    <location>
        <begin position="1"/>
        <end position="95"/>
    </location>
</feature>
<dbReference type="Proteomes" id="UP000256980">
    <property type="component" value="Unassembled WGS sequence"/>
</dbReference>
<dbReference type="Gene3D" id="2.40.30.20">
    <property type="match status" value="2"/>
</dbReference>
<dbReference type="PANTHER" id="PTHR21098">
    <property type="entry name" value="RIBOFLAVIN SYNTHASE ALPHA CHAIN"/>
    <property type="match status" value="1"/>
</dbReference>
<feature type="domain" description="Lumazine-binding" evidence="12">
    <location>
        <begin position="96"/>
        <end position="192"/>
    </location>
</feature>
<comment type="subunit">
    <text evidence="4">Homotrimer.</text>
</comment>
<dbReference type="InterPro" id="IPR026017">
    <property type="entry name" value="Lumazine-bd_dom"/>
</dbReference>
<gene>
    <name evidence="13" type="ORF">DFQ10_10160</name>
</gene>
<comment type="catalytic activity">
    <reaction evidence="1">
        <text>2 6,7-dimethyl-8-(1-D-ribityl)lumazine + H(+) = 5-amino-6-(D-ribitylamino)uracil + riboflavin</text>
        <dbReference type="Rhea" id="RHEA:20772"/>
        <dbReference type="ChEBI" id="CHEBI:15378"/>
        <dbReference type="ChEBI" id="CHEBI:15934"/>
        <dbReference type="ChEBI" id="CHEBI:57986"/>
        <dbReference type="ChEBI" id="CHEBI:58201"/>
        <dbReference type="EC" id="2.5.1.9"/>
    </reaction>
</comment>
<dbReference type="NCBIfam" id="NF006767">
    <property type="entry name" value="PRK09289.1"/>
    <property type="match status" value="1"/>
</dbReference>
<dbReference type="OrthoDB" id="9788537at2"/>
<dbReference type="Pfam" id="PF00677">
    <property type="entry name" value="Lum_binding"/>
    <property type="match status" value="2"/>
</dbReference>
<evidence type="ECO:0000313" key="13">
    <source>
        <dbReference type="EMBL" id="RED46292.1"/>
    </source>
</evidence>
<keyword evidence="9" id="KW-0677">Repeat</keyword>
<evidence type="ECO:0000256" key="3">
    <source>
        <dbReference type="ARBA" id="ARBA00004887"/>
    </source>
</evidence>
<comment type="pathway">
    <text evidence="3">Cofactor biosynthesis; riboflavin biosynthesis; riboflavin from 2-hydroxy-3-oxobutyl phosphate and 5-amino-6-(D-ribitylamino)uracil: step 2/2.</text>
</comment>
<evidence type="ECO:0000256" key="6">
    <source>
        <dbReference type="ARBA" id="ARBA00013950"/>
    </source>
</evidence>
<reference evidence="13 14" key="1">
    <citation type="submission" date="2018-07" db="EMBL/GenBank/DDBJ databases">
        <title>Genomic Encyclopedia of Type Strains, Phase III (KMG-III): the genomes of soil and plant-associated and newly described type strains.</title>
        <authorList>
            <person name="Whitman W."/>
        </authorList>
    </citation>
    <scope>NUCLEOTIDE SEQUENCE [LARGE SCALE GENOMIC DNA]</scope>
    <source>
        <strain evidence="13 14">CECT 7946</strain>
    </source>
</reference>
<evidence type="ECO:0000256" key="11">
    <source>
        <dbReference type="PROSITE-ProRule" id="PRU00524"/>
    </source>
</evidence>
<dbReference type="PIRSF" id="PIRSF000498">
    <property type="entry name" value="Riboflavin_syn_A"/>
    <property type="match status" value="1"/>
</dbReference>
<dbReference type="RefSeq" id="WP_115815440.1">
    <property type="nucleotide sequence ID" value="NZ_QRDV01000001.1"/>
</dbReference>
<evidence type="ECO:0000256" key="8">
    <source>
        <dbReference type="ARBA" id="ARBA00022679"/>
    </source>
</evidence>
<keyword evidence="7" id="KW-0686">Riboflavin biosynthesis</keyword>
<organism evidence="13 14">
    <name type="scientific">Winogradskyella eximia</name>
    <dbReference type="NCBI Taxonomy" id="262006"/>
    <lineage>
        <taxon>Bacteria</taxon>
        <taxon>Pseudomonadati</taxon>
        <taxon>Bacteroidota</taxon>
        <taxon>Flavobacteriia</taxon>
        <taxon>Flavobacteriales</taxon>
        <taxon>Flavobacteriaceae</taxon>
        <taxon>Winogradskyella</taxon>
    </lineage>
</organism>
<dbReference type="EMBL" id="QRDV01000001">
    <property type="protein sequence ID" value="RED46292.1"/>
    <property type="molecule type" value="Genomic_DNA"/>
</dbReference>
<dbReference type="NCBIfam" id="TIGR00187">
    <property type="entry name" value="ribE"/>
    <property type="match status" value="1"/>
</dbReference>
<evidence type="ECO:0000259" key="12">
    <source>
        <dbReference type="PROSITE" id="PS51177"/>
    </source>
</evidence>
<dbReference type="InterPro" id="IPR017938">
    <property type="entry name" value="Riboflavin_synthase-like_b-brl"/>
</dbReference>
<name>A0A3D9H9X9_9FLAO</name>
<feature type="repeat" description="Lumazine-binding" evidence="11">
    <location>
        <begin position="1"/>
        <end position="95"/>
    </location>
</feature>
<dbReference type="InterPro" id="IPR023366">
    <property type="entry name" value="ATP_synth_asu-like_sf"/>
</dbReference>
<dbReference type="GO" id="GO:0004746">
    <property type="term" value="F:riboflavin synthase activity"/>
    <property type="evidence" value="ECO:0007669"/>
    <property type="project" value="UniProtKB-UniRule"/>
</dbReference>
<evidence type="ECO:0000256" key="10">
    <source>
        <dbReference type="NCBIfam" id="TIGR00187"/>
    </source>
</evidence>
<evidence type="ECO:0000313" key="14">
    <source>
        <dbReference type="Proteomes" id="UP000256980"/>
    </source>
</evidence>
<dbReference type="GO" id="GO:0009231">
    <property type="term" value="P:riboflavin biosynthetic process"/>
    <property type="evidence" value="ECO:0007669"/>
    <property type="project" value="UniProtKB-KW"/>
</dbReference>
<evidence type="ECO:0000256" key="2">
    <source>
        <dbReference type="ARBA" id="ARBA00002803"/>
    </source>
</evidence>
<keyword evidence="14" id="KW-1185">Reference proteome</keyword>
<dbReference type="FunFam" id="2.40.30.20:FF:000003">
    <property type="entry name" value="Riboflavin synthase, alpha subunit"/>
    <property type="match status" value="1"/>
</dbReference>
<comment type="function">
    <text evidence="2">Catalyzes the dismutation of two molecules of 6,7-dimethyl-8-ribityllumazine, resulting in the formation of riboflavin and 5-amino-6-(D-ribitylamino)uracil.</text>
</comment>
<sequence length="196" mass="21843">MFTGIIEDLGTINKLVKDGGNLQITMQTHITSELKIDQSIAHNGVCLTVVNIEGDTYTVTAIQETLDKTNLGSLKEHQLINIERAMKLGDRLDGHIVQGHVDQTAKCIAITEEDGSWVFTFEYDKNLNNITIEKGSITVNGVSLTVVNSQLNQFSVAIIPYTYNHTTFKNLKTGDMVNLEFDVIGKYVKRLNDLRN</sequence>
<dbReference type="CDD" id="cd00402">
    <property type="entry name" value="Riboflavin_synthase_like"/>
    <property type="match status" value="1"/>
</dbReference>
<feature type="repeat" description="Lumazine-binding" evidence="11">
    <location>
        <begin position="96"/>
        <end position="192"/>
    </location>
</feature>
<evidence type="ECO:0000256" key="5">
    <source>
        <dbReference type="ARBA" id="ARBA00012827"/>
    </source>
</evidence>
<evidence type="ECO:0000256" key="1">
    <source>
        <dbReference type="ARBA" id="ARBA00000968"/>
    </source>
</evidence>
<protein>
    <recommendedName>
        <fullName evidence="6 10">Riboflavin synthase</fullName>
        <ecNumber evidence="5 10">2.5.1.9</ecNumber>
    </recommendedName>
</protein>
<dbReference type="EC" id="2.5.1.9" evidence="5 10"/>
<evidence type="ECO:0000256" key="4">
    <source>
        <dbReference type="ARBA" id="ARBA00011233"/>
    </source>
</evidence>
<dbReference type="AlphaFoldDB" id="A0A3D9H9X9"/>
<accession>A0A3D9H9X9</accession>
<comment type="caution">
    <text evidence="13">The sequence shown here is derived from an EMBL/GenBank/DDBJ whole genome shotgun (WGS) entry which is preliminary data.</text>
</comment>
<dbReference type="PANTHER" id="PTHR21098:SF12">
    <property type="entry name" value="RIBOFLAVIN SYNTHASE"/>
    <property type="match status" value="1"/>
</dbReference>
<dbReference type="PROSITE" id="PS51177">
    <property type="entry name" value="LUMAZINE_BIND"/>
    <property type="match status" value="2"/>
</dbReference>
<dbReference type="SUPFAM" id="SSF63380">
    <property type="entry name" value="Riboflavin synthase domain-like"/>
    <property type="match status" value="2"/>
</dbReference>
<evidence type="ECO:0000256" key="7">
    <source>
        <dbReference type="ARBA" id="ARBA00022619"/>
    </source>
</evidence>
<evidence type="ECO:0000256" key="9">
    <source>
        <dbReference type="ARBA" id="ARBA00022737"/>
    </source>
</evidence>
<keyword evidence="8" id="KW-0808">Transferase</keyword>
<dbReference type="FunFam" id="2.40.30.20:FF:000004">
    <property type="entry name" value="Riboflavin synthase, alpha subunit"/>
    <property type="match status" value="1"/>
</dbReference>
<dbReference type="InterPro" id="IPR001783">
    <property type="entry name" value="Lumazine-bd"/>
</dbReference>
<proteinExistence type="predicted"/>